<gene>
    <name evidence="1" type="ORF">NC653_037545</name>
</gene>
<keyword evidence="2" id="KW-1185">Reference proteome</keyword>
<proteinExistence type="predicted"/>
<comment type="caution">
    <text evidence="1">The sequence shown here is derived from an EMBL/GenBank/DDBJ whole genome shotgun (WGS) entry which is preliminary data.</text>
</comment>
<name>A0AAD6LEM0_9ROSI</name>
<reference evidence="1" key="1">
    <citation type="journal article" date="2023" name="Mol. Ecol. Resour.">
        <title>Chromosome-level genome assembly of a triploid poplar Populus alba 'Berolinensis'.</title>
        <authorList>
            <person name="Chen S."/>
            <person name="Yu Y."/>
            <person name="Wang X."/>
            <person name="Wang S."/>
            <person name="Zhang T."/>
            <person name="Zhou Y."/>
            <person name="He R."/>
            <person name="Meng N."/>
            <person name="Wang Y."/>
            <person name="Liu W."/>
            <person name="Liu Z."/>
            <person name="Liu J."/>
            <person name="Guo Q."/>
            <person name="Huang H."/>
            <person name="Sederoff R.R."/>
            <person name="Wang G."/>
            <person name="Qu G."/>
            <person name="Chen S."/>
        </authorList>
    </citation>
    <scope>NUCLEOTIDE SEQUENCE</scope>
    <source>
        <strain evidence="1">SC-2020</strain>
    </source>
</reference>
<dbReference type="AlphaFoldDB" id="A0AAD6LEM0"/>
<sequence length="131" mass="14988">MKDLTFCLQELHTHFSHYCVSVRSILELVAQDCNSGKPSPSSSECMQWLQQELAAFSKTEPGYCLAEAYVLRRLHNDRLKRMDEEKAKMDDDDELDLEVNCFLSIFKKVFPARAVLKDGAGKEAQRLDSKV</sequence>
<dbReference type="EMBL" id="JAQIZT010000017">
    <property type="protein sequence ID" value="KAJ6959258.1"/>
    <property type="molecule type" value="Genomic_DNA"/>
</dbReference>
<evidence type="ECO:0000313" key="2">
    <source>
        <dbReference type="Proteomes" id="UP001164929"/>
    </source>
</evidence>
<evidence type="ECO:0000313" key="1">
    <source>
        <dbReference type="EMBL" id="KAJ6959258.1"/>
    </source>
</evidence>
<protein>
    <submittedName>
        <fullName evidence="1">Uncharacterized protein</fullName>
    </submittedName>
</protein>
<organism evidence="1 2">
    <name type="scientific">Populus alba x Populus x berolinensis</name>
    <dbReference type="NCBI Taxonomy" id="444605"/>
    <lineage>
        <taxon>Eukaryota</taxon>
        <taxon>Viridiplantae</taxon>
        <taxon>Streptophyta</taxon>
        <taxon>Embryophyta</taxon>
        <taxon>Tracheophyta</taxon>
        <taxon>Spermatophyta</taxon>
        <taxon>Magnoliopsida</taxon>
        <taxon>eudicotyledons</taxon>
        <taxon>Gunneridae</taxon>
        <taxon>Pentapetalae</taxon>
        <taxon>rosids</taxon>
        <taxon>fabids</taxon>
        <taxon>Malpighiales</taxon>
        <taxon>Salicaceae</taxon>
        <taxon>Saliceae</taxon>
        <taxon>Populus</taxon>
    </lineage>
</organism>
<accession>A0AAD6LEM0</accession>
<dbReference type="Proteomes" id="UP001164929">
    <property type="component" value="Chromosome 17"/>
</dbReference>